<sequence>MSSRDSQPSLRPRNLRKISSVSAKLALPAEVTESLWEKQPERETDGLENTSVSAFWKKLLFDPRSSL</sequence>
<dbReference type="Proteomes" id="UP000290572">
    <property type="component" value="Unassembled WGS sequence"/>
</dbReference>
<keyword evidence="2" id="KW-1185">Reference proteome</keyword>
<proteinExistence type="predicted"/>
<protein>
    <submittedName>
        <fullName evidence="1">Uncharacterized protein</fullName>
    </submittedName>
</protein>
<accession>A0A498MQ54</accession>
<evidence type="ECO:0000313" key="2">
    <source>
        <dbReference type="Proteomes" id="UP000290572"/>
    </source>
</evidence>
<comment type="caution">
    <text evidence="1">The sequence shown here is derived from an EMBL/GenBank/DDBJ whole genome shotgun (WGS) entry which is preliminary data.</text>
</comment>
<dbReference type="EMBL" id="QBIY01012559">
    <property type="protein sequence ID" value="RXN23679.1"/>
    <property type="molecule type" value="Genomic_DNA"/>
</dbReference>
<dbReference type="AlphaFoldDB" id="A0A498MQ54"/>
<gene>
    <name evidence="1" type="ORF">ROHU_022688</name>
</gene>
<name>A0A498MQ54_LABRO</name>
<reference evidence="1 2" key="1">
    <citation type="submission" date="2018-03" db="EMBL/GenBank/DDBJ databases">
        <title>Draft genome sequence of Rohu Carp (Labeo rohita).</title>
        <authorList>
            <person name="Das P."/>
            <person name="Kushwaha B."/>
            <person name="Joshi C.G."/>
            <person name="Kumar D."/>
            <person name="Nagpure N.S."/>
            <person name="Sahoo L."/>
            <person name="Das S.P."/>
            <person name="Bit A."/>
            <person name="Patnaik S."/>
            <person name="Meher P.K."/>
            <person name="Jayasankar P."/>
            <person name="Koringa P.G."/>
            <person name="Patel N.V."/>
            <person name="Hinsu A.T."/>
            <person name="Kumar R."/>
            <person name="Pandey M."/>
            <person name="Agarwal S."/>
            <person name="Srivastava S."/>
            <person name="Singh M."/>
            <person name="Iquebal M.A."/>
            <person name="Jaiswal S."/>
            <person name="Angadi U.B."/>
            <person name="Kumar N."/>
            <person name="Raza M."/>
            <person name="Shah T.M."/>
            <person name="Rai A."/>
            <person name="Jena J.K."/>
        </authorList>
    </citation>
    <scope>NUCLEOTIDE SEQUENCE [LARGE SCALE GENOMIC DNA]</scope>
    <source>
        <strain evidence="1">DASCIFA01</strain>
        <tissue evidence="1">Testis</tissue>
    </source>
</reference>
<organism evidence="1 2">
    <name type="scientific">Labeo rohita</name>
    <name type="common">Indian major carp</name>
    <name type="synonym">Cyprinus rohita</name>
    <dbReference type="NCBI Taxonomy" id="84645"/>
    <lineage>
        <taxon>Eukaryota</taxon>
        <taxon>Metazoa</taxon>
        <taxon>Chordata</taxon>
        <taxon>Craniata</taxon>
        <taxon>Vertebrata</taxon>
        <taxon>Euteleostomi</taxon>
        <taxon>Actinopterygii</taxon>
        <taxon>Neopterygii</taxon>
        <taxon>Teleostei</taxon>
        <taxon>Ostariophysi</taxon>
        <taxon>Cypriniformes</taxon>
        <taxon>Cyprinidae</taxon>
        <taxon>Labeoninae</taxon>
        <taxon>Labeonini</taxon>
        <taxon>Labeo</taxon>
    </lineage>
</organism>
<evidence type="ECO:0000313" key="1">
    <source>
        <dbReference type="EMBL" id="RXN23679.1"/>
    </source>
</evidence>